<proteinExistence type="predicted"/>
<organism evidence="1 2">
    <name type="scientific">Paenibacillus campinasensis</name>
    <dbReference type="NCBI Taxonomy" id="66347"/>
    <lineage>
        <taxon>Bacteria</taxon>
        <taxon>Bacillati</taxon>
        <taxon>Bacillota</taxon>
        <taxon>Bacilli</taxon>
        <taxon>Bacillales</taxon>
        <taxon>Paenibacillaceae</taxon>
        <taxon>Paenibacillus</taxon>
    </lineage>
</organism>
<dbReference type="RefSeq" id="WP_095268040.1">
    <property type="nucleotide sequence ID" value="NZ_NPBY01000109.1"/>
</dbReference>
<reference evidence="1 2" key="1">
    <citation type="submission" date="2017-07" db="EMBL/GenBank/DDBJ databases">
        <title>Isolation and whole genome analysis of endospore-forming bacteria from heroin.</title>
        <authorList>
            <person name="Kalinowski J."/>
            <person name="Ahrens B."/>
            <person name="Al-Dilaimi A."/>
            <person name="Winkler A."/>
            <person name="Wibberg D."/>
            <person name="Schleenbecker U."/>
            <person name="Ruckert C."/>
            <person name="Wolfel R."/>
            <person name="Grass G."/>
        </authorList>
    </citation>
    <scope>NUCLEOTIDE SEQUENCE [LARGE SCALE GENOMIC DNA]</scope>
    <source>
        <strain evidence="1 2">7537-G1</strain>
    </source>
</reference>
<evidence type="ECO:0000313" key="1">
    <source>
        <dbReference type="EMBL" id="PAD71334.1"/>
    </source>
</evidence>
<name>A0A268EDY6_9BACL</name>
<protein>
    <submittedName>
        <fullName evidence="1">Uncharacterized protein</fullName>
    </submittedName>
</protein>
<accession>A0A268EDY6</accession>
<comment type="caution">
    <text evidence="1">The sequence shown here is derived from an EMBL/GenBank/DDBJ whole genome shotgun (WGS) entry which is preliminary data.</text>
</comment>
<evidence type="ECO:0000313" key="2">
    <source>
        <dbReference type="Proteomes" id="UP000215596"/>
    </source>
</evidence>
<dbReference type="EMBL" id="NPBY01000109">
    <property type="protein sequence ID" value="PAD71334.1"/>
    <property type="molecule type" value="Genomic_DNA"/>
</dbReference>
<dbReference type="OrthoDB" id="2599983at2"/>
<dbReference type="AlphaFoldDB" id="A0A268EDY6"/>
<sequence length="203" mass="23486">MQGNERKERSDKKKPISPYIDSSSYELVSLLSYICGLPIKTIGEMLAREGMKADAILDQIKVHFRRDFIVDEARFCIGHPELKPFRLKLPADKKRLAMRFFQFEHDRFAALSYALDCSVQMSVGLIIEKALSRKDILFKILSRGLIPHISPGRMKQIKVICSLLNDRSPEFYITSQMVIATLLKDSIQNQRKIDRTMDVWLHN</sequence>
<gene>
    <name evidence="1" type="ORF">CHH67_24760</name>
</gene>
<dbReference type="Proteomes" id="UP000215596">
    <property type="component" value="Unassembled WGS sequence"/>
</dbReference>